<keyword evidence="2" id="KW-1185">Reference proteome</keyword>
<protein>
    <submittedName>
        <fullName evidence="1">Uncharacterized protein</fullName>
    </submittedName>
</protein>
<organism evidence="1 2">
    <name type="scientific">Pseudomonas aphyarum</name>
    <dbReference type="NCBI Taxonomy" id="2942629"/>
    <lineage>
        <taxon>Bacteria</taxon>
        <taxon>Pseudomonadati</taxon>
        <taxon>Pseudomonadota</taxon>
        <taxon>Gammaproteobacteria</taxon>
        <taxon>Pseudomonadales</taxon>
        <taxon>Pseudomonadaceae</taxon>
        <taxon>Pseudomonas</taxon>
    </lineage>
</organism>
<sequence>MNLETLVNWNSNEHGDATYDIFLAFFNSEKRSIDYATKMDSFCERKIVVCQSEQWGGQVPGELGFSIVDVKELAGIFSEVSLAKHGRLSILVDISCMSRHCMAEFMSAMFAASNCVEVKLRVNYTIAQYSLPPLDISANESIEAVHGDFSGWSYADSKPTSLILGLGYEPFKAEGASEYFEPYDQWVFVPESPVKEYLPMVLKNNEELLFRSADDGKTIFYKVDDPELTFGQLEQVVSLLSQSTNPVLMPFGPKILFLLCLIQSRCHPEVGVWCVTGNHPEDVLSSTASDYSCGLDCCFSAGAAVFS</sequence>
<gene>
    <name evidence="1" type="ORF">M5G18_23585</name>
</gene>
<accession>A0ABT5PUL1</accession>
<dbReference type="RefSeq" id="WP_273897034.1">
    <property type="nucleotide sequence ID" value="NZ_JAMDGS010000015.1"/>
</dbReference>
<evidence type="ECO:0000313" key="2">
    <source>
        <dbReference type="Proteomes" id="UP001150531"/>
    </source>
</evidence>
<dbReference type="EMBL" id="JAMDGS010000015">
    <property type="protein sequence ID" value="MDD1127593.1"/>
    <property type="molecule type" value="Genomic_DNA"/>
</dbReference>
<dbReference type="Proteomes" id="UP001150531">
    <property type="component" value="Unassembled WGS sequence"/>
</dbReference>
<proteinExistence type="predicted"/>
<comment type="caution">
    <text evidence="1">The sequence shown here is derived from an EMBL/GenBank/DDBJ whole genome shotgun (WGS) entry which is preliminary data.</text>
</comment>
<evidence type="ECO:0000313" key="1">
    <source>
        <dbReference type="EMBL" id="MDD1127593.1"/>
    </source>
</evidence>
<name>A0ABT5PUL1_9PSED</name>
<reference evidence="1" key="1">
    <citation type="submission" date="2022-05" db="EMBL/GenBank/DDBJ databases">
        <title>Novel Pseudomonas spp. Isolated from a Rainbow Trout Aquaculture Facility.</title>
        <authorList>
            <person name="Testerman T."/>
            <person name="Graf J."/>
        </authorList>
    </citation>
    <scope>NUCLEOTIDE SEQUENCE</scope>
    <source>
        <strain evidence="1">ID386</strain>
    </source>
</reference>